<organism evidence="1 2">
    <name type="scientific">Rubroshorea leprosula</name>
    <dbReference type="NCBI Taxonomy" id="152421"/>
    <lineage>
        <taxon>Eukaryota</taxon>
        <taxon>Viridiplantae</taxon>
        <taxon>Streptophyta</taxon>
        <taxon>Embryophyta</taxon>
        <taxon>Tracheophyta</taxon>
        <taxon>Spermatophyta</taxon>
        <taxon>Magnoliopsida</taxon>
        <taxon>eudicotyledons</taxon>
        <taxon>Gunneridae</taxon>
        <taxon>Pentapetalae</taxon>
        <taxon>rosids</taxon>
        <taxon>malvids</taxon>
        <taxon>Malvales</taxon>
        <taxon>Dipterocarpaceae</taxon>
        <taxon>Rubroshorea</taxon>
    </lineage>
</organism>
<dbReference type="AlphaFoldDB" id="A0AAV5LN47"/>
<dbReference type="Proteomes" id="UP001054252">
    <property type="component" value="Unassembled WGS sequence"/>
</dbReference>
<sequence length="37" mass="4251">MYDCAIPPLTYTILLRCIGCCELPFNAIRLTKICKFL</sequence>
<protein>
    <submittedName>
        <fullName evidence="1">Uncharacterized protein</fullName>
    </submittedName>
</protein>
<evidence type="ECO:0000313" key="2">
    <source>
        <dbReference type="Proteomes" id="UP001054252"/>
    </source>
</evidence>
<reference evidence="1 2" key="1">
    <citation type="journal article" date="2021" name="Commun. Biol.">
        <title>The genome of Shorea leprosula (Dipterocarpaceae) highlights the ecological relevance of drought in aseasonal tropical rainforests.</title>
        <authorList>
            <person name="Ng K.K.S."/>
            <person name="Kobayashi M.J."/>
            <person name="Fawcett J.A."/>
            <person name="Hatakeyama M."/>
            <person name="Paape T."/>
            <person name="Ng C.H."/>
            <person name="Ang C.C."/>
            <person name="Tnah L.H."/>
            <person name="Lee C.T."/>
            <person name="Nishiyama T."/>
            <person name="Sese J."/>
            <person name="O'Brien M.J."/>
            <person name="Copetti D."/>
            <person name="Mohd Noor M.I."/>
            <person name="Ong R.C."/>
            <person name="Putra M."/>
            <person name="Sireger I.Z."/>
            <person name="Indrioko S."/>
            <person name="Kosugi Y."/>
            <person name="Izuno A."/>
            <person name="Isagi Y."/>
            <person name="Lee S.L."/>
            <person name="Shimizu K.K."/>
        </authorList>
    </citation>
    <scope>NUCLEOTIDE SEQUENCE [LARGE SCALE GENOMIC DNA]</scope>
    <source>
        <strain evidence="1">214</strain>
    </source>
</reference>
<evidence type="ECO:0000313" key="1">
    <source>
        <dbReference type="EMBL" id="GKV38836.1"/>
    </source>
</evidence>
<name>A0AAV5LN47_9ROSI</name>
<dbReference type="EMBL" id="BPVZ01000131">
    <property type="protein sequence ID" value="GKV38836.1"/>
    <property type="molecule type" value="Genomic_DNA"/>
</dbReference>
<proteinExistence type="predicted"/>
<comment type="caution">
    <text evidence="1">The sequence shown here is derived from an EMBL/GenBank/DDBJ whole genome shotgun (WGS) entry which is preliminary data.</text>
</comment>
<accession>A0AAV5LN47</accession>
<keyword evidence="2" id="KW-1185">Reference proteome</keyword>
<gene>
    <name evidence="1" type="ORF">SLEP1_g46701</name>
</gene>